<protein>
    <submittedName>
        <fullName evidence="1">DUF4492 domain-containing protein</fullName>
    </submittedName>
</protein>
<reference evidence="1" key="1">
    <citation type="submission" date="2019-04" db="EMBL/GenBank/DDBJ databases">
        <title>Microbes associate with the intestines of laboratory mice.</title>
        <authorList>
            <person name="Navarre W."/>
            <person name="Wong E."/>
            <person name="Huang K."/>
            <person name="Tropini C."/>
            <person name="Ng K."/>
            <person name="Yu B."/>
        </authorList>
    </citation>
    <scope>NUCLEOTIDE SEQUENCE</scope>
    <source>
        <strain evidence="1">NM04_E33</strain>
    </source>
</reference>
<gene>
    <name evidence="1" type="ORF">E5331_16465</name>
</gene>
<organism evidence="1 2">
    <name type="scientific">Lepagella muris</name>
    <dbReference type="NCBI Taxonomy" id="3032870"/>
    <lineage>
        <taxon>Bacteria</taxon>
        <taxon>Pseudomonadati</taxon>
        <taxon>Bacteroidota</taxon>
        <taxon>Bacteroidia</taxon>
        <taxon>Bacteroidales</taxon>
        <taxon>Muribaculaceae</taxon>
        <taxon>Lepagella</taxon>
    </lineage>
</organism>
<proteinExistence type="predicted"/>
<evidence type="ECO:0000313" key="1">
    <source>
        <dbReference type="EMBL" id="TGY76994.1"/>
    </source>
</evidence>
<comment type="caution">
    <text evidence="1">The sequence shown here is derived from an EMBL/GenBank/DDBJ whole genome shotgun (WGS) entry which is preliminary data.</text>
</comment>
<sequence>MIPLLRGVGASISSTSRRIWSLYYDGFRSMTVGKTLWAIILVKLFLFFVVIKLLFFPNILKRDFDSDEDRANHVRQELLENHRKTPPL</sequence>
<accession>A0AC61RBL5</accession>
<name>A0AC61RBL5_9BACT</name>
<keyword evidence="2" id="KW-1185">Reference proteome</keyword>
<dbReference type="EMBL" id="SRYB01000032">
    <property type="protein sequence ID" value="TGY76994.1"/>
    <property type="molecule type" value="Genomic_DNA"/>
</dbReference>
<evidence type="ECO:0000313" key="2">
    <source>
        <dbReference type="Proteomes" id="UP000306319"/>
    </source>
</evidence>
<dbReference type="Proteomes" id="UP000306319">
    <property type="component" value="Unassembled WGS sequence"/>
</dbReference>